<dbReference type="Gene3D" id="2.180.10.10">
    <property type="entry name" value="RHS repeat-associated core"/>
    <property type="match status" value="1"/>
</dbReference>
<keyword evidence="2" id="KW-1185">Reference proteome</keyword>
<evidence type="ECO:0000313" key="2">
    <source>
        <dbReference type="Proteomes" id="UP001055658"/>
    </source>
</evidence>
<sequence length="154" mass="17824">MSTFLHNILVAPNSKGEANQQASATQVKGNCLAFRGDTHYRYDIHGNRIAELRGKGQKLQARYHYNSRQQLVRVEKLKVEDGAERLQLEIHYQYAPLRRLISKASSDDQTGFLWDGDVLLQEIKRDLQAQQDLNSRTYYFEPKTFKPVALNEDK</sequence>
<reference evidence="1" key="1">
    <citation type="submission" date="2022-02" db="EMBL/GenBank/DDBJ databases">
        <title>Coral-associated bacteria.</title>
        <authorList>
            <person name="Tang K."/>
            <person name="Wang X."/>
        </authorList>
    </citation>
    <scope>NUCLEOTIDE SEQUENCE</scope>
    <source>
        <strain evidence="1">SCSIO 43006</strain>
    </source>
</reference>
<dbReference type="RefSeq" id="WP_252083050.1">
    <property type="nucleotide sequence ID" value="NZ_CP092418.1"/>
</dbReference>
<proteinExistence type="predicted"/>
<evidence type="ECO:0000313" key="1">
    <source>
        <dbReference type="EMBL" id="USD20642.1"/>
    </source>
</evidence>
<organism evidence="1 2">
    <name type="scientific">Microbulbifer variabilis</name>
    <dbReference type="NCBI Taxonomy" id="266805"/>
    <lineage>
        <taxon>Bacteria</taxon>
        <taxon>Pseudomonadati</taxon>
        <taxon>Pseudomonadota</taxon>
        <taxon>Gammaproteobacteria</taxon>
        <taxon>Cellvibrionales</taxon>
        <taxon>Microbulbiferaceae</taxon>
        <taxon>Microbulbifer</taxon>
    </lineage>
</organism>
<name>A0ABY4VDY2_9GAMM</name>
<protein>
    <submittedName>
        <fullName evidence="1">Uncharacterized protein</fullName>
    </submittedName>
</protein>
<gene>
    <name evidence="1" type="ORF">MJO52_16415</name>
</gene>
<accession>A0ABY4VDY2</accession>
<dbReference type="Proteomes" id="UP001055658">
    <property type="component" value="Chromosome"/>
</dbReference>
<dbReference type="EMBL" id="CP092418">
    <property type="protein sequence ID" value="USD20642.1"/>
    <property type="molecule type" value="Genomic_DNA"/>
</dbReference>